<comment type="caution">
    <text evidence="3">The sequence shown here is derived from an EMBL/GenBank/DDBJ whole genome shotgun (WGS) entry which is preliminary data.</text>
</comment>
<sequence length="262" mass="29171">MPNSKRSISLYALHLVPIVLITVIVIGSLVVIGKSSQSDDVLGEKESKEVKGKNENGNDDDKGKSSEKNNENKNKSNSSQDKNSKKKDNSESYKETGSSKKSDDKLTEKLEEAVKTEEEVGNVEVSNDLQQTVQVIEEEQQEVEETVGELEKRPKWQTLLFGTDFKNLGDLRSQLVRNRNTIRKLTKSLDTLESSESQGLVQAQIYNLEANQLEIKEIIEENESQFSILGWVFRFLSGYDSGGGDDDDTGESSESTESTPSL</sequence>
<evidence type="ECO:0000313" key="3">
    <source>
        <dbReference type="EMBL" id="OGC53299.1"/>
    </source>
</evidence>
<dbReference type="Proteomes" id="UP000178127">
    <property type="component" value="Unassembled WGS sequence"/>
</dbReference>
<keyword evidence="2" id="KW-0472">Membrane</keyword>
<name>A0A1F4V7X8_UNCKA</name>
<feature type="region of interest" description="Disordered" evidence="1">
    <location>
        <begin position="36"/>
        <end position="123"/>
    </location>
</feature>
<feature type="compositionally biased region" description="Basic and acidic residues" evidence="1">
    <location>
        <begin position="82"/>
        <end position="118"/>
    </location>
</feature>
<evidence type="ECO:0000313" key="4">
    <source>
        <dbReference type="Proteomes" id="UP000178127"/>
    </source>
</evidence>
<keyword evidence="2" id="KW-1133">Transmembrane helix</keyword>
<dbReference type="EMBL" id="MEVD01000015">
    <property type="protein sequence ID" value="OGC53299.1"/>
    <property type="molecule type" value="Genomic_DNA"/>
</dbReference>
<reference evidence="3 4" key="1">
    <citation type="journal article" date="2016" name="Nat. Commun.">
        <title>Thousands of microbial genomes shed light on interconnected biogeochemical processes in an aquifer system.</title>
        <authorList>
            <person name="Anantharaman K."/>
            <person name="Brown C.T."/>
            <person name="Hug L.A."/>
            <person name="Sharon I."/>
            <person name="Castelle C.J."/>
            <person name="Probst A.J."/>
            <person name="Thomas B.C."/>
            <person name="Singh A."/>
            <person name="Wilkins M.J."/>
            <person name="Karaoz U."/>
            <person name="Brodie E.L."/>
            <person name="Williams K.H."/>
            <person name="Hubbard S.S."/>
            <person name="Banfield J.F."/>
        </authorList>
    </citation>
    <scope>NUCLEOTIDE SEQUENCE [LARGE SCALE GENOMIC DNA]</scope>
</reference>
<feature type="transmembrane region" description="Helical" evidence="2">
    <location>
        <begin position="12"/>
        <end position="32"/>
    </location>
</feature>
<feature type="compositionally biased region" description="Low complexity" evidence="1">
    <location>
        <begin position="252"/>
        <end position="262"/>
    </location>
</feature>
<organism evidence="3 4">
    <name type="scientific">candidate division WWE3 bacterium RIFCSPHIGHO2_02_FULL_38_14</name>
    <dbReference type="NCBI Taxonomy" id="1802620"/>
    <lineage>
        <taxon>Bacteria</taxon>
        <taxon>Katanobacteria</taxon>
    </lineage>
</organism>
<dbReference type="AlphaFoldDB" id="A0A1F4V7X8"/>
<gene>
    <name evidence="3" type="ORF">A3D91_02710</name>
</gene>
<proteinExistence type="predicted"/>
<protein>
    <submittedName>
        <fullName evidence="3">Uncharacterized protein</fullName>
    </submittedName>
</protein>
<evidence type="ECO:0000256" key="2">
    <source>
        <dbReference type="SAM" id="Phobius"/>
    </source>
</evidence>
<keyword evidence="2" id="KW-0812">Transmembrane</keyword>
<accession>A0A1F4V7X8</accession>
<feature type="region of interest" description="Disordered" evidence="1">
    <location>
        <begin position="242"/>
        <end position="262"/>
    </location>
</feature>
<evidence type="ECO:0000256" key="1">
    <source>
        <dbReference type="SAM" id="MobiDB-lite"/>
    </source>
</evidence>
<feature type="compositionally biased region" description="Basic and acidic residues" evidence="1">
    <location>
        <begin position="42"/>
        <end position="74"/>
    </location>
</feature>
<dbReference type="STRING" id="1802620.A3D91_02710"/>